<reference evidence="1 2" key="1">
    <citation type="submission" date="2017-06" db="EMBL/GenBank/DDBJ databases">
        <title>Ant-infecting Ophiocordyceps genomes reveal a high diversity of potential behavioral manipulation genes and a possible major role for enterotoxins.</title>
        <authorList>
            <person name="De Bekker C."/>
            <person name="Evans H.C."/>
            <person name="Brachmann A."/>
            <person name="Hughes D.P."/>
        </authorList>
    </citation>
    <scope>NUCLEOTIDE SEQUENCE [LARGE SCALE GENOMIC DNA]</scope>
    <source>
        <strain evidence="1 2">Map16</strain>
    </source>
</reference>
<dbReference type="EMBL" id="NJES01000256">
    <property type="protein sequence ID" value="PHH74730.1"/>
    <property type="molecule type" value="Genomic_DNA"/>
</dbReference>
<proteinExistence type="predicted"/>
<dbReference type="OrthoDB" id="10041630at2759"/>
<name>A0A2C5Z4L1_9HYPO</name>
<protein>
    <submittedName>
        <fullName evidence="1">Uncharacterized protein</fullName>
    </submittedName>
</protein>
<gene>
    <name evidence="1" type="ORF">CDD80_2874</name>
</gene>
<dbReference type="Proteomes" id="UP000226431">
    <property type="component" value="Unassembled WGS sequence"/>
</dbReference>
<evidence type="ECO:0000313" key="2">
    <source>
        <dbReference type="Proteomes" id="UP000226431"/>
    </source>
</evidence>
<accession>A0A2C5Z4L1</accession>
<dbReference type="AlphaFoldDB" id="A0A2C5Z4L1"/>
<comment type="caution">
    <text evidence="1">The sequence shown here is derived from an EMBL/GenBank/DDBJ whole genome shotgun (WGS) entry which is preliminary data.</text>
</comment>
<evidence type="ECO:0000313" key="1">
    <source>
        <dbReference type="EMBL" id="PHH74730.1"/>
    </source>
</evidence>
<organism evidence="1 2">
    <name type="scientific">Ophiocordyceps camponoti-rufipedis</name>
    <dbReference type="NCBI Taxonomy" id="2004952"/>
    <lineage>
        <taxon>Eukaryota</taxon>
        <taxon>Fungi</taxon>
        <taxon>Dikarya</taxon>
        <taxon>Ascomycota</taxon>
        <taxon>Pezizomycotina</taxon>
        <taxon>Sordariomycetes</taxon>
        <taxon>Hypocreomycetidae</taxon>
        <taxon>Hypocreales</taxon>
        <taxon>Ophiocordycipitaceae</taxon>
        <taxon>Ophiocordyceps</taxon>
    </lineage>
</organism>
<keyword evidence="2" id="KW-1185">Reference proteome</keyword>
<dbReference type="PANTHER" id="PTHR38421">
    <property type="entry name" value="TRANSMEMBRANE PROTEIN USGS"/>
    <property type="match status" value="1"/>
</dbReference>
<sequence>MAFHNTPANTRSWLDISHFSPNAILRGVQLTFVGAHRSLQNPALFTSDHYRQAAHALAAGIAIRLLVEIPVCDAPSPDTRLALMSLPQNIFVKALTWCISLFYPTDNLSWLDAVSDNVDFIGNHVLQLPLFLMAVMQYLSPTLDDL</sequence>
<dbReference type="PANTHER" id="PTHR38421:SF1">
    <property type="entry name" value="TRANSMEMBRANE PROTEIN"/>
    <property type="match status" value="1"/>
</dbReference>